<dbReference type="GO" id="GO:0009425">
    <property type="term" value="C:bacterial-type flagellum basal body"/>
    <property type="evidence" value="ECO:0007669"/>
    <property type="project" value="UniProtKB-SubCell"/>
</dbReference>
<evidence type="ECO:0000256" key="5">
    <source>
        <dbReference type="ARBA" id="ARBA00022692"/>
    </source>
</evidence>
<dbReference type="Proteomes" id="UP000000445">
    <property type="component" value="Chromosome"/>
</dbReference>
<dbReference type="InterPro" id="IPR006305">
    <property type="entry name" value="FliQ"/>
</dbReference>
<evidence type="ECO:0000256" key="9">
    <source>
        <dbReference type="RuleBase" id="RU364090"/>
    </source>
</evidence>
<gene>
    <name evidence="9" type="primary">fliQ</name>
    <name evidence="10" type="ordered locus">CTN_1888</name>
</gene>
<keyword evidence="8 9" id="KW-0975">Bacterial flagellum</keyword>
<keyword evidence="7 9" id="KW-0472">Membrane</keyword>
<feature type="transmembrane region" description="Helical" evidence="9">
    <location>
        <begin position="54"/>
        <end position="73"/>
    </location>
</feature>
<evidence type="ECO:0000256" key="6">
    <source>
        <dbReference type="ARBA" id="ARBA00022989"/>
    </source>
</evidence>
<name>B9KAT1_THENN</name>
<evidence type="ECO:0000256" key="7">
    <source>
        <dbReference type="ARBA" id="ARBA00023136"/>
    </source>
</evidence>
<keyword evidence="6 9" id="KW-1133">Transmembrane helix</keyword>
<proteinExistence type="inferred from homology"/>
<evidence type="ECO:0000256" key="3">
    <source>
        <dbReference type="ARBA" id="ARBA00021718"/>
    </source>
</evidence>
<comment type="subcellular location">
    <subcellularLocation>
        <location evidence="1 9">Cell membrane</location>
        <topology evidence="1">Multi-pass membrane protein</topology>
    </subcellularLocation>
    <subcellularLocation>
        <location evidence="9">Bacterial flagellum basal body</location>
    </subcellularLocation>
</comment>
<dbReference type="NCBIfam" id="TIGR01402">
    <property type="entry name" value="fliQ"/>
    <property type="match status" value="1"/>
</dbReference>
<dbReference type="GO" id="GO:0005886">
    <property type="term" value="C:plasma membrane"/>
    <property type="evidence" value="ECO:0007669"/>
    <property type="project" value="UniProtKB-SubCell"/>
</dbReference>
<feature type="transmembrane region" description="Helical" evidence="9">
    <location>
        <begin position="20"/>
        <end position="42"/>
    </location>
</feature>
<accession>B9KAT1</accession>
<comment type="function">
    <text evidence="9">Role in flagellar biosynthesis.</text>
</comment>
<sequence>MIPLTIEVFLDIMKSGIGLILEIIVPPLVVSLIVGLIISIFQAVTQIHEQTLMFAPRVIVMFLTLLFLSGWMAQKILDFFTELLQRYFQMI</sequence>
<keyword evidence="10" id="KW-0966">Cell projection</keyword>
<dbReference type="PRINTS" id="PR00952">
    <property type="entry name" value="TYPE3IMQPROT"/>
</dbReference>
<protein>
    <recommendedName>
        <fullName evidence="3 9">Flagellar biosynthetic protein FliQ</fullName>
    </recommendedName>
</protein>
<evidence type="ECO:0000313" key="10">
    <source>
        <dbReference type="EMBL" id="ACM24064.1"/>
    </source>
</evidence>
<keyword evidence="4 9" id="KW-1003">Cell membrane</keyword>
<keyword evidence="5 9" id="KW-0812">Transmembrane</keyword>
<evidence type="ECO:0000256" key="2">
    <source>
        <dbReference type="ARBA" id="ARBA00006156"/>
    </source>
</evidence>
<dbReference type="GO" id="GO:0009306">
    <property type="term" value="P:protein secretion"/>
    <property type="evidence" value="ECO:0007669"/>
    <property type="project" value="InterPro"/>
</dbReference>
<keyword evidence="11" id="KW-1185">Reference proteome</keyword>
<dbReference type="KEGG" id="tna:CTN_1888"/>
<reference evidence="10 11" key="1">
    <citation type="journal article" date="2009" name="Biosci. Biotechnol. Biochem.">
        <title>WeGAS: a web-based microbial genome annotation system.</title>
        <authorList>
            <person name="Lee D."/>
            <person name="Seo H."/>
            <person name="Park C."/>
            <person name="Park K."/>
        </authorList>
    </citation>
    <scope>NUCLEOTIDE SEQUENCE [LARGE SCALE GENOMIC DNA]</scope>
    <source>
        <strain evidence="11">ATCC 49049 / DSM 4359 / NBRC 107923 / NS-E</strain>
    </source>
</reference>
<dbReference type="PANTHER" id="PTHR34040:SF2">
    <property type="entry name" value="FLAGELLAR BIOSYNTHETIC PROTEIN FLIQ"/>
    <property type="match status" value="1"/>
</dbReference>
<keyword evidence="10" id="KW-0282">Flagellum</keyword>
<dbReference type="HOGENOM" id="CLU_164516_1_1_0"/>
<comment type="similarity">
    <text evidence="2 9">Belongs to the FliQ/MopD/SpaQ family.</text>
</comment>
<evidence type="ECO:0000256" key="8">
    <source>
        <dbReference type="ARBA" id="ARBA00023143"/>
    </source>
</evidence>
<dbReference type="Pfam" id="PF01313">
    <property type="entry name" value="Bac_export_3"/>
    <property type="match status" value="1"/>
</dbReference>
<dbReference type="eggNOG" id="COG1987">
    <property type="taxonomic scope" value="Bacteria"/>
</dbReference>
<dbReference type="AlphaFoldDB" id="B9KAT1"/>
<dbReference type="PIRSF" id="PIRSF004669">
    <property type="entry name" value="FliQ"/>
    <property type="match status" value="1"/>
</dbReference>
<keyword evidence="10" id="KW-0969">Cilium</keyword>
<evidence type="ECO:0000313" key="11">
    <source>
        <dbReference type="Proteomes" id="UP000000445"/>
    </source>
</evidence>
<evidence type="ECO:0000256" key="4">
    <source>
        <dbReference type="ARBA" id="ARBA00022475"/>
    </source>
</evidence>
<dbReference type="GO" id="GO:0044780">
    <property type="term" value="P:bacterial-type flagellum assembly"/>
    <property type="evidence" value="ECO:0007669"/>
    <property type="project" value="InterPro"/>
</dbReference>
<evidence type="ECO:0000256" key="1">
    <source>
        <dbReference type="ARBA" id="ARBA00004651"/>
    </source>
</evidence>
<dbReference type="InterPro" id="IPR002191">
    <property type="entry name" value="Bac_export_3"/>
</dbReference>
<organism evidence="10 11">
    <name type="scientific">Thermotoga neapolitana (strain ATCC 49049 / DSM 4359 / NBRC 107923 / NS-E)</name>
    <dbReference type="NCBI Taxonomy" id="309803"/>
    <lineage>
        <taxon>Bacteria</taxon>
        <taxon>Thermotogati</taxon>
        <taxon>Thermotogota</taxon>
        <taxon>Thermotogae</taxon>
        <taxon>Thermotogales</taxon>
        <taxon>Thermotogaceae</taxon>
        <taxon>Thermotoga</taxon>
    </lineage>
</organism>
<dbReference type="STRING" id="309803.CTN_1888"/>
<dbReference type="PANTHER" id="PTHR34040">
    <property type="entry name" value="FLAGELLAR BIOSYNTHETIC PROTEIN FLIQ"/>
    <property type="match status" value="1"/>
</dbReference>
<dbReference type="EMBL" id="CP000916">
    <property type="protein sequence ID" value="ACM24064.1"/>
    <property type="molecule type" value="Genomic_DNA"/>
</dbReference>